<evidence type="ECO:0000313" key="2">
    <source>
        <dbReference type="Proteomes" id="UP001153332"/>
    </source>
</evidence>
<protein>
    <submittedName>
        <fullName evidence="1">Uncharacterized protein</fullName>
    </submittedName>
</protein>
<gene>
    <name evidence="1" type="ORF">O1611_g1651</name>
</gene>
<dbReference type="EMBL" id="JAPUUL010000198">
    <property type="protein sequence ID" value="KAJ8131971.1"/>
    <property type="molecule type" value="Genomic_DNA"/>
</dbReference>
<sequence>MSTPSPIPTPPPKPPTLAASRRGSQVPAETQPSQPEAPPGTITIGIETEFLLRSLGEKSTKSQKIQDDGSMKAFASILAEAYNNSVPLPEPRMVNMLASGPIREHTVWKLVDDSSIKTEKQPWGIEMVSPIFFLMKDSPWRDSIKKTWEFLKGYYDVTANASCSTHVHTSVVGLYSMVQVKRLAQAIIHFEPAFEVLMPPERRGNKYAMSNFVDNVTFEFGQISRSDAINMLEKCGTRLEVVQMMSPNDSAKFGWNFLPVEKEGFGTAEFRRGAPSVSPGDVFRWVELATSFLRASIHMGSAAEIQGFKQTTEGLKDYLLKRGEGDWTHLEKFFDGVAKGAQEPIPVVVTEEQKKEQRLLLKQK</sequence>
<evidence type="ECO:0000313" key="1">
    <source>
        <dbReference type="EMBL" id="KAJ8131971.1"/>
    </source>
</evidence>
<comment type="caution">
    <text evidence="1">The sequence shown here is derived from an EMBL/GenBank/DDBJ whole genome shotgun (WGS) entry which is preliminary data.</text>
</comment>
<keyword evidence="2" id="KW-1185">Reference proteome</keyword>
<reference evidence="1" key="1">
    <citation type="submission" date="2022-12" db="EMBL/GenBank/DDBJ databases">
        <title>Genome Sequence of Lasiodiplodia mahajangana.</title>
        <authorList>
            <person name="Buettner E."/>
        </authorList>
    </citation>
    <scope>NUCLEOTIDE SEQUENCE</scope>
    <source>
        <strain evidence="1">VT137</strain>
    </source>
</reference>
<proteinExistence type="predicted"/>
<organism evidence="1 2">
    <name type="scientific">Lasiodiplodia mahajangana</name>
    <dbReference type="NCBI Taxonomy" id="1108764"/>
    <lineage>
        <taxon>Eukaryota</taxon>
        <taxon>Fungi</taxon>
        <taxon>Dikarya</taxon>
        <taxon>Ascomycota</taxon>
        <taxon>Pezizomycotina</taxon>
        <taxon>Dothideomycetes</taxon>
        <taxon>Dothideomycetes incertae sedis</taxon>
        <taxon>Botryosphaeriales</taxon>
        <taxon>Botryosphaeriaceae</taxon>
        <taxon>Lasiodiplodia</taxon>
    </lineage>
</organism>
<name>A0ACC2JX25_9PEZI</name>
<accession>A0ACC2JX25</accession>
<dbReference type="Proteomes" id="UP001153332">
    <property type="component" value="Unassembled WGS sequence"/>
</dbReference>